<reference evidence="5" key="2">
    <citation type="submission" date="2025-09" db="UniProtKB">
        <authorList>
            <consortium name="Ensembl"/>
        </authorList>
    </citation>
    <scope>IDENTIFICATION</scope>
</reference>
<reference evidence="5" key="1">
    <citation type="submission" date="2025-08" db="UniProtKB">
        <authorList>
            <consortium name="Ensembl"/>
        </authorList>
    </citation>
    <scope>IDENTIFICATION</scope>
</reference>
<evidence type="ECO:0000313" key="6">
    <source>
        <dbReference type="Proteomes" id="UP000261540"/>
    </source>
</evidence>
<dbReference type="Pfam" id="PF07686">
    <property type="entry name" value="V-set"/>
    <property type="match status" value="1"/>
</dbReference>
<evidence type="ECO:0000259" key="4">
    <source>
        <dbReference type="Pfam" id="PF07686"/>
    </source>
</evidence>
<dbReference type="Proteomes" id="UP000261540">
    <property type="component" value="Unplaced"/>
</dbReference>
<dbReference type="GO" id="GO:0004888">
    <property type="term" value="F:transmembrane signaling receptor activity"/>
    <property type="evidence" value="ECO:0007669"/>
    <property type="project" value="TreeGrafter"/>
</dbReference>
<feature type="domain" description="Immunoglobulin V-set" evidence="4">
    <location>
        <begin position="25"/>
        <end position="69"/>
    </location>
</feature>
<evidence type="ECO:0000256" key="2">
    <source>
        <dbReference type="ARBA" id="ARBA00022692"/>
    </source>
</evidence>
<dbReference type="InterPro" id="IPR013106">
    <property type="entry name" value="Ig_V-set"/>
</dbReference>
<evidence type="ECO:0000256" key="3">
    <source>
        <dbReference type="ARBA" id="ARBA00023136"/>
    </source>
</evidence>
<dbReference type="Gene3D" id="2.60.40.10">
    <property type="entry name" value="Immunoglobulins"/>
    <property type="match status" value="1"/>
</dbReference>
<proteinExistence type="predicted"/>
<sequence length="90" mass="10162">MCSAQQHHHRLCRPRHWGHLLYYCLDDPDQPVFTVTMNNLTAGDSGYYWCGVEISGDSDVGTLIQLSVTEGKMSSERKDINTNTGENVFI</sequence>
<dbReference type="InterPro" id="IPR013783">
    <property type="entry name" value="Ig-like_fold"/>
</dbReference>
<dbReference type="SUPFAM" id="SSF48726">
    <property type="entry name" value="Immunoglobulin"/>
    <property type="match status" value="1"/>
</dbReference>
<dbReference type="InterPro" id="IPR036179">
    <property type="entry name" value="Ig-like_dom_sf"/>
</dbReference>
<evidence type="ECO:0000313" key="5">
    <source>
        <dbReference type="Ensembl" id="ENSPKIP00000036312.1"/>
    </source>
</evidence>
<evidence type="ECO:0000256" key="1">
    <source>
        <dbReference type="ARBA" id="ARBA00004370"/>
    </source>
</evidence>
<protein>
    <recommendedName>
        <fullName evidence="4">Immunoglobulin V-set domain-containing protein</fullName>
    </recommendedName>
</protein>
<dbReference type="InterPro" id="IPR050671">
    <property type="entry name" value="CD300_family_receptors"/>
</dbReference>
<comment type="subcellular location">
    <subcellularLocation>
        <location evidence="1">Membrane</location>
    </subcellularLocation>
</comment>
<accession>A0A3B3SZU9</accession>
<keyword evidence="6" id="KW-1185">Reference proteome</keyword>
<dbReference type="Ensembl" id="ENSPKIT00000017256.1">
    <property type="protein sequence ID" value="ENSPKIP00000036312.1"/>
    <property type="gene ID" value="ENSPKIG00000014926.1"/>
</dbReference>
<organism evidence="5 6">
    <name type="scientific">Paramormyrops kingsleyae</name>
    <dbReference type="NCBI Taxonomy" id="1676925"/>
    <lineage>
        <taxon>Eukaryota</taxon>
        <taxon>Metazoa</taxon>
        <taxon>Chordata</taxon>
        <taxon>Craniata</taxon>
        <taxon>Vertebrata</taxon>
        <taxon>Euteleostomi</taxon>
        <taxon>Actinopterygii</taxon>
        <taxon>Neopterygii</taxon>
        <taxon>Teleostei</taxon>
        <taxon>Osteoglossocephala</taxon>
        <taxon>Osteoglossomorpha</taxon>
        <taxon>Osteoglossiformes</taxon>
        <taxon>Mormyridae</taxon>
        <taxon>Paramormyrops</taxon>
    </lineage>
</organism>
<dbReference type="PANTHER" id="PTHR11860">
    <property type="entry name" value="POLYMERIC-IMMUNOGLOBULIN RECEPTOR"/>
    <property type="match status" value="1"/>
</dbReference>
<dbReference type="AlphaFoldDB" id="A0A3B3SZU9"/>
<name>A0A3B3SZU9_9TELE</name>
<dbReference type="GO" id="GO:0005886">
    <property type="term" value="C:plasma membrane"/>
    <property type="evidence" value="ECO:0007669"/>
    <property type="project" value="TreeGrafter"/>
</dbReference>
<keyword evidence="3" id="KW-0472">Membrane</keyword>
<keyword evidence="2" id="KW-0812">Transmembrane</keyword>
<dbReference type="PANTHER" id="PTHR11860:SF87">
    <property type="entry name" value="CMRF35-LIKE MOLECULE 8"/>
    <property type="match status" value="1"/>
</dbReference>